<dbReference type="GO" id="GO:0006353">
    <property type="term" value="P:DNA-templated transcription termination"/>
    <property type="evidence" value="ECO:0007669"/>
    <property type="project" value="UniProtKB-UniRule"/>
</dbReference>
<gene>
    <name evidence="6 8" type="primary">nusB</name>
    <name evidence="8" type="ORF">COT42_01240</name>
</gene>
<protein>
    <recommendedName>
        <fullName evidence="6">Transcription antitermination protein NusB</fullName>
    </recommendedName>
    <alternativeName>
        <fullName evidence="6">Antitermination factor NusB</fullName>
    </alternativeName>
</protein>
<sequence length="132" mass="14461">MGKRSTSRRLAMQALYQADLAGAEMSVAIKNICESENFIPETISFATSLAETAWQKREETDAIISRLAIDWPLDRIGKVDRSVLRLALSELLQAETPASVIINEAVELAKKYSGDESAKFVNGILGTFVRAA</sequence>
<evidence type="ECO:0000256" key="6">
    <source>
        <dbReference type="HAMAP-Rule" id="MF_00073"/>
    </source>
</evidence>
<feature type="domain" description="NusB/RsmB/TIM44" evidence="7">
    <location>
        <begin position="6"/>
        <end position="130"/>
    </location>
</feature>
<evidence type="ECO:0000256" key="2">
    <source>
        <dbReference type="ARBA" id="ARBA00022814"/>
    </source>
</evidence>
<evidence type="ECO:0000313" key="9">
    <source>
        <dbReference type="Proteomes" id="UP000231343"/>
    </source>
</evidence>
<dbReference type="EMBL" id="PEYM01000021">
    <property type="protein sequence ID" value="PIS31379.1"/>
    <property type="molecule type" value="Genomic_DNA"/>
</dbReference>
<dbReference type="Pfam" id="PF01029">
    <property type="entry name" value="NusB"/>
    <property type="match status" value="1"/>
</dbReference>
<dbReference type="Gene3D" id="1.10.940.10">
    <property type="entry name" value="NusB-like"/>
    <property type="match status" value="1"/>
</dbReference>
<dbReference type="Proteomes" id="UP000231343">
    <property type="component" value="Unassembled WGS sequence"/>
</dbReference>
<dbReference type="InterPro" id="IPR006027">
    <property type="entry name" value="NusB_RsmB_TIM44"/>
</dbReference>
<evidence type="ECO:0000256" key="4">
    <source>
        <dbReference type="ARBA" id="ARBA00023015"/>
    </source>
</evidence>
<keyword evidence="2 6" id="KW-0889">Transcription antitermination</keyword>
<evidence type="ECO:0000313" key="8">
    <source>
        <dbReference type="EMBL" id="PIS31379.1"/>
    </source>
</evidence>
<dbReference type="SUPFAM" id="SSF48013">
    <property type="entry name" value="NusB-like"/>
    <property type="match status" value="1"/>
</dbReference>
<dbReference type="InterPro" id="IPR035926">
    <property type="entry name" value="NusB-like_sf"/>
</dbReference>
<evidence type="ECO:0000256" key="5">
    <source>
        <dbReference type="ARBA" id="ARBA00023163"/>
    </source>
</evidence>
<proteinExistence type="inferred from homology"/>
<dbReference type="NCBIfam" id="TIGR01951">
    <property type="entry name" value="nusB"/>
    <property type="match status" value="1"/>
</dbReference>
<evidence type="ECO:0000259" key="7">
    <source>
        <dbReference type="Pfam" id="PF01029"/>
    </source>
</evidence>
<name>A0A2H0Y3G9_UNCSA</name>
<dbReference type="PANTHER" id="PTHR11078:SF3">
    <property type="entry name" value="ANTITERMINATION NUSB DOMAIN-CONTAINING PROTEIN"/>
    <property type="match status" value="1"/>
</dbReference>
<reference evidence="8 9" key="1">
    <citation type="submission" date="2017-09" db="EMBL/GenBank/DDBJ databases">
        <title>Depth-based differentiation of microbial function through sediment-hosted aquifers and enrichment of novel symbionts in the deep terrestrial subsurface.</title>
        <authorList>
            <person name="Probst A.J."/>
            <person name="Ladd B."/>
            <person name="Jarett J.K."/>
            <person name="Geller-Mcgrath D.E."/>
            <person name="Sieber C.M."/>
            <person name="Emerson J.B."/>
            <person name="Anantharaman K."/>
            <person name="Thomas B.C."/>
            <person name="Malmstrom R."/>
            <person name="Stieglmeier M."/>
            <person name="Klingl A."/>
            <person name="Woyke T."/>
            <person name="Ryan C.M."/>
            <person name="Banfield J.F."/>
        </authorList>
    </citation>
    <scope>NUCLEOTIDE SEQUENCE [LARGE SCALE GENOMIC DNA]</scope>
    <source>
        <strain evidence="8">CG08_land_8_20_14_0_20_45_16</strain>
    </source>
</reference>
<dbReference type="AlphaFoldDB" id="A0A2H0Y3G9"/>
<dbReference type="GO" id="GO:0003723">
    <property type="term" value="F:RNA binding"/>
    <property type="evidence" value="ECO:0007669"/>
    <property type="project" value="UniProtKB-UniRule"/>
</dbReference>
<dbReference type="PANTHER" id="PTHR11078">
    <property type="entry name" value="N UTILIZATION SUBSTANCE PROTEIN B-RELATED"/>
    <property type="match status" value="1"/>
</dbReference>
<evidence type="ECO:0000256" key="3">
    <source>
        <dbReference type="ARBA" id="ARBA00022884"/>
    </source>
</evidence>
<organism evidence="8 9">
    <name type="scientific">Candidatus Saganbacteria bacterium CG08_land_8_20_14_0_20_45_16</name>
    <dbReference type="NCBI Taxonomy" id="2014293"/>
    <lineage>
        <taxon>Bacteria</taxon>
        <taxon>Bacillati</taxon>
        <taxon>Saganbacteria</taxon>
    </lineage>
</organism>
<dbReference type="GO" id="GO:0005829">
    <property type="term" value="C:cytosol"/>
    <property type="evidence" value="ECO:0007669"/>
    <property type="project" value="TreeGrafter"/>
</dbReference>
<keyword evidence="4 6" id="KW-0805">Transcription regulation</keyword>
<dbReference type="InterPro" id="IPR011605">
    <property type="entry name" value="NusB_fam"/>
</dbReference>
<comment type="similarity">
    <text evidence="1 6">Belongs to the NusB family.</text>
</comment>
<evidence type="ECO:0000256" key="1">
    <source>
        <dbReference type="ARBA" id="ARBA00005952"/>
    </source>
</evidence>
<keyword evidence="3 6" id="KW-0694">RNA-binding</keyword>
<comment type="function">
    <text evidence="6">Involved in transcription antitermination. Required for transcription of ribosomal RNA (rRNA) genes. Binds specifically to the boxA antiterminator sequence of the ribosomal RNA (rrn) operons.</text>
</comment>
<dbReference type="HAMAP" id="MF_00073">
    <property type="entry name" value="NusB"/>
    <property type="match status" value="1"/>
</dbReference>
<comment type="caution">
    <text evidence="8">The sequence shown here is derived from an EMBL/GenBank/DDBJ whole genome shotgun (WGS) entry which is preliminary data.</text>
</comment>
<keyword evidence="5 6" id="KW-0804">Transcription</keyword>
<accession>A0A2H0Y3G9</accession>
<dbReference type="GO" id="GO:0031564">
    <property type="term" value="P:transcription antitermination"/>
    <property type="evidence" value="ECO:0007669"/>
    <property type="project" value="UniProtKB-KW"/>
</dbReference>